<dbReference type="RefSeq" id="WP_120712255.1">
    <property type="nucleotide sequence ID" value="NZ_RBCJ01000003.1"/>
</dbReference>
<evidence type="ECO:0000256" key="1">
    <source>
        <dbReference type="ARBA" id="ARBA00006817"/>
    </source>
</evidence>
<evidence type="ECO:0000313" key="3">
    <source>
        <dbReference type="EMBL" id="RKN79441.1"/>
    </source>
</evidence>
<keyword evidence="4" id="KW-1185">Reference proteome</keyword>
<dbReference type="AlphaFoldDB" id="A0A3B0C4G6"/>
<evidence type="ECO:0000313" key="4">
    <source>
        <dbReference type="Proteomes" id="UP000276603"/>
    </source>
</evidence>
<dbReference type="Pfam" id="PF08327">
    <property type="entry name" value="AHSA1"/>
    <property type="match status" value="1"/>
</dbReference>
<accession>A0A3B0C4G6</accession>
<dbReference type="EMBL" id="RBCJ01000003">
    <property type="protein sequence ID" value="RKN79441.1"/>
    <property type="molecule type" value="Genomic_DNA"/>
</dbReference>
<dbReference type="Gene3D" id="3.30.530.20">
    <property type="match status" value="1"/>
</dbReference>
<dbReference type="InterPro" id="IPR023393">
    <property type="entry name" value="START-like_dom_sf"/>
</dbReference>
<dbReference type="OrthoDB" id="3822902at2"/>
<gene>
    <name evidence="3" type="ORF">D7Z94_14120</name>
</gene>
<organism evidence="3 4">
    <name type="scientific">Ulvibacterium marinum</name>
    <dbReference type="NCBI Taxonomy" id="2419782"/>
    <lineage>
        <taxon>Bacteria</taxon>
        <taxon>Pseudomonadati</taxon>
        <taxon>Bacteroidota</taxon>
        <taxon>Flavobacteriia</taxon>
        <taxon>Flavobacteriales</taxon>
        <taxon>Flavobacteriaceae</taxon>
        <taxon>Ulvibacterium</taxon>
    </lineage>
</organism>
<protein>
    <recommendedName>
        <fullName evidence="2">Activator of Hsp90 ATPase homologue 1/2-like C-terminal domain-containing protein</fullName>
    </recommendedName>
</protein>
<comment type="similarity">
    <text evidence="1">Belongs to the AHA1 family.</text>
</comment>
<dbReference type="Proteomes" id="UP000276603">
    <property type="component" value="Unassembled WGS sequence"/>
</dbReference>
<comment type="caution">
    <text evidence="3">The sequence shown here is derived from an EMBL/GenBank/DDBJ whole genome shotgun (WGS) entry which is preliminary data.</text>
</comment>
<proteinExistence type="inferred from homology"/>
<reference evidence="3 4" key="1">
    <citation type="submission" date="2018-10" db="EMBL/GenBank/DDBJ databases">
        <title>Ulvibacterium marinum gen. nov., sp. nov., a novel marine bacterium of the family Flavobacteriaceae, isolated from a culture of the green alga Ulva prolifera.</title>
        <authorList>
            <person name="Zhang Z."/>
        </authorList>
    </citation>
    <scope>NUCLEOTIDE SEQUENCE [LARGE SCALE GENOMIC DNA]</scope>
    <source>
        <strain evidence="3 4">CCMM003</strain>
    </source>
</reference>
<sequence length="140" mass="16256">MKTITWKIHLKSNPNDVFDLLVTSEGRSKFWSEKATEEDGVIHFLFPNGQTYDGRILKKVHNKEFHLDYFDSVVKFQLEQAENDGTDLTLINENVPESNFLEVHAGWISVLMNLKAVADFQCDLRNHDPKRTWNQGYADN</sequence>
<evidence type="ECO:0000259" key="2">
    <source>
        <dbReference type="Pfam" id="PF08327"/>
    </source>
</evidence>
<dbReference type="SUPFAM" id="SSF55961">
    <property type="entry name" value="Bet v1-like"/>
    <property type="match status" value="1"/>
</dbReference>
<name>A0A3B0C4G6_9FLAO</name>
<feature type="domain" description="Activator of Hsp90 ATPase homologue 1/2-like C-terminal" evidence="2">
    <location>
        <begin position="13"/>
        <end position="117"/>
    </location>
</feature>
<dbReference type="InterPro" id="IPR013538">
    <property type="entry name" value="ASHA1/2-like_C"/>
</dbReference>